<reference evidence="1 2" key="1">
    <citation type="submission" date="2018-04" db="EMBL/GenBank/DDBJ databases">
        <authorList>
            <person name="Huttner S."/>
            <person name="Dainat J."/>
        </authorList>
    </citation>
    <scope>NUCLEOTIDE SEQUENCE [LARGE SCALE GENOMIC DNA]</scope>
</reference>
<dbReference type="AlphaFoldDB" id="A0A446BS93"/>
<protein>
    <submittedName>
        <fullName evidence="1">Ffb1360b-4002-4b0f-a425-460a6cffceec</fullName>
    </submittedName>
</protein>
<name>A0A446BS93_9PEZI</name>
<dbReference type="EMBL" id="OUUZ01000015">
    <property type="protein sequence ID" value="SPQ25357.1"/>
    <property type="molecule type" value="Genomic_DNA"/>
</dbReference>
<sequence length="78" mass="7960">MASADCTARPSAPARTKLMRASWSAGGSTASAAASAASFHDLGADHAVVPVQQARRDVARPRADVVGERGVDQVEEGV</sequence>
<evidence type="ECO:0000313" key="2">
    <source>
        <dbReference type="Proteomes" id="UP000289323"/>
    </source>
</evidence>
<gene>
    <name evidence="1" type="ORF">TT172_LOCUS7776</name>
</gene>
<evidence type="ECO:0000313" key="1">
    <source>
        <dbReference type="EMBL" id="SPQ25357.1"/>
    </source>
</evidence>
<accession>A0A446BS93</accession>
<proteinExistence type="predicted"/>
<dbReference type="Proteomes" id="UP000289323">
    <property type="component" value="Unassembled WGS sequence"/>
</dbReference>
<organism evidence="1 2">
    <name type="scientific">Thermothielavioides terrestris</name>
    <dbReference type="NCBI Taxonomy" id="2587410"/>
    <lineage>
        <taxon>Eukaryota</taxon>
        <taxon>Fungi</taxon>
        <taxon>Dikarya</taxon>
        <taxon>Ascomycota</taxon>
        <taxon>Pezizomycotina</taxon>
        <taxon>Sordariomycetes</taxon>
        <taxon>Sordariomycetidae</taxon>
        <taxon>Sordariales</taxon>
        <taxon>Chaetomiaceae</taxon>
        <taxon>Thermothielavioides</taxon>
    </lineage>
</organism>